<dbReference type="InterPro" id="IPR027417">
    <property type="entry name" value="P-loop_NTPase"/>
</dbReference>
<dbReference type="Proteomes" id="UP000035036">
    <property type="component" value="Chromosome"/>
</dbReference>
<evidence type="ECO:0000256" key="6">
    <source>
        <dbReference type="ARBA" id="ARBA00022932"/>
    </source>
</evidence>
<keyword evidence="3" id="KW-0808">Transferase</keyword>
<dbReference type="GO" id="GO:0006261">
    <property type="term" value="P:DNA-templated DNA replication"/>
    <property type="evidence" value="ECO:0007669"/>
    <property type="project" value="TreeGrafter"/>
</dbReference>
<dbReference type="GO" id="GO:0003887">
    <property type="term" value="F:DNA-directed DNA polymerase activity"/>
    <property type="evidence" value="ECO:0007669"/>
    <property type="project" value="UniProtKB-KW"/>
</dbReference>
<dbReference type="EMBL" id="CP010311">
    <property type="protein sequence ID" value="AJF06436.1"/>
    <property type="molecule type" value="Genomic_DNA"/>
</dbReference>
<keyword evidence="12" id="KW-1185">Reference proteome</keyword>
<keyword evidence="4" id="KW-0548">Nucleotidyltransferase</keyword>
<comment type="catalytic activity">
    <reaction evidence="8">
        <text>DNA(n) + a 2'-deoxyribonucleoside 5'-triphosphate = DNA(n+1) + diphosphate</text>
        <dbReference type="Rhea" id="RHEA:22508"/>
        <dbReference type="Rhea" id="RHEA-COMP:17339"/>
        <dbReference type="Rhea" id="RHEA-COMP:17340"/>
        <dbReference type="ChEBI" id="CHEBI:33019"/>
        <dbReference type="ChEBI" id="CHEBI:61560"/>
        <dbReference type="ChEBI" id="CHEBI:173112"/>
        <dbReference type="EC" id="2.7.7.7"/>
    </reaction>
</comment>
<proteinExistence type="inferred from homology"/>
<dbReference type="GO" id="GO:0009360">
    <property type="term" value="C:DNA polymerase III complex"/>
    <property type="evidence" value="ECO:0007669"/>
    <property type="project" value="InterPro"/>
</dbReference>
<dbReference type="Pfam" id="PF06144">
    <property type="entry name" value="DNA_pol3_delta"/>
    <property type="match status" value="1"/>
</dbReference>
<evidence type="ECO:0000256" key="1">
    <source>
        <dbReference type="ARBA" id="ARBA00012417"/>
    </source>
</evidence>
<protein>
    <recommendedName>
        <fullName evidence="2">DNA polymerase III subunit delta</fullName>
        <ecNumber evidence="1">2.7.7.7</ecNumber>
    </recommendedName>
</protein>
<dbReference type="InterPro" id="IPR048466">
    <property type="entry name" value="DNA_pol3_delta-like_C"/>
</dbReference>
<evidence type="ECO:0000313" key="11">
    <source>
        <dbReference type="EMBL" id="AJF06436.1"/>
    </source>
</evidence>
<evidence type="ECO:0000256" key="8">
    <source>
        <dbReference type="ARBA" id="ARBA00049244"/>
    </source>
</evidence>
<evidence type="ECO:0000256" key="5">
    <source>
        <dbReference type="ARBA" id="ARBA00022705"/>
    </source>
</evidence>
<dbReference type="NCBIfam" id="TIGR01128">
    <property type="entry name" value="holA"/>
    <property type="match status" value="1"/>
</dbReference>
<dbReference type="Pfam" id="PF21694">
    <property type="entry name" value="DNA_pol3_delta_C"/>
    <property type="match status" value="1"/>
</dbReference>
<dbReference type="AlphaFoldDB" id="A0A0B5FS65"/>
<dbReference type="InterPro" id="IPR008921">
    <property type="entry name" value="DNA_pol3_clamp-load_cplx_C"/>
</dbReference>
<dbReference type="KEGG" id="gsb:GSUB_07610"/>
<dbReference type="GO" id="GO:0003677">
    <property type="term" value="F:DNA binding"/>
    <property type="evidence" value="ECO:0007669"/>
    <property type="project" value="InterPro"/>
</dbReference>
<dbReference type="PANTHER" id="PTHR34388">
    <property type="entry name" value="DNA POLYMERASE III SUBUNIT DELTA"/>
    <property type="match status" value="1"/>
</dbReference>
<keyword evidence="5" id="KW-0235">DNA replication</keyword>
<dbReference type="EC" id="2.7.7.7" evidence="1"/>
<dbReference type="Gene3D" id="1.20.272.10">
    <property type="match status" value="1"/>
</dbReference>
<evidence type="ECO:0000259" key="10">
    <source>
        <dbReference type="Pfam" id="PF21694"/>
    </source>
</evidence>
<accession>A0A0B5FS65</accession>
<gene>
    <name evidence="11" type="ORF">GSUB_07610</name>
</gene>
<dbReference type="Gene3D" id="3.40.50.300">
    <property type="entry name" value="P-loop containing nucleotide triphosphate hydrolases"/>
    <property type="match status" value="1"/>
</dbReference>
<dbReference type="InterPro" id="IPR005790">
    <property type="entry name" value="DNA_polIII_delta"/>
</dbReference>
<sequence>MTPAELNKAVESGRIPPLIYLYGDEPFLVDQAWQRIVAQAVPPEGRDFNLQVFNGRDLKPEEVLDSCRTFPVFAPRRVVSVKDAGQLDADSLSRFIPYLRDPLPETILLFHGEKIDGRLAFFKEFKKRGSLVEFKKLRGEQVASFVKSHARSVDKNFTEEALALFCRRVDGSLGEIQAELNKLCTYAGDKPLIDVDDVQQVVTDTRNENIFALVNAIGRRRPPEALRILDRMIQDGEPPLRILAMIVRHFRMIWQAAEMERLGVSRREMASRLKINPYFVEGLIGQGKQFSRSEYRQAFVHFQETDLALKSSGAHPFAIMEQLLMSLAVRSGGNGE</sequence>
<organism evidence="11 12">
    <name type="scientific">Geoalkalibacter subterraneus</name>
    <dbReference type="NCBI Taxonomy" id="483547"/>
    <lineage>
        <taxon>Bacteria</taxon>
        <taxon>Pseudomonadati</taxon>
        <taxon>Thermodesulfobacteriota</taxon>
        <taxon>Desulfuromonadia</taxon>
        <taxon>Desulfuromonadales</taxon>
        <taxon>Geoalkalibacteraceae</taxon>
        <taxon>Geoalkalibacter</taxon>
    </lineage>
</organism>
<evidence type="ECO:0000256" key="3">
    <source>
        <dbReference type="ARBA" id="ARBA00022679"/>
    </source>
</evidence>
<name>A0A0B5FS65_9BACT</name>
<dbReference type="SUPFAM" id="SSF48019">
    <property type="entry name" value="post-AAA+ oligomerization domain-like"/>
    <property type="match status" value="1"/>
</dbReference>
<evidence type="ECO:0000256" key="4">
    <source>
        <dbReference type="ARBA" id="ARBA00022695"/>
    </source>
</evidence>
<keyword evidence="6" id="KW-0239">DNA-directed DNA polymerase</keyword>
<dbReference type="RefSeq" id="WP_040200054.1">
    <property type="nucleotide sequence ID" value="NZ_CP010311.1"/>
</dbReference>
<dbReference type="SUPFAM" id="SSF52540">
    <property type="entry name" value="P-loop containing nucleoside triphosphate hydrolases"/>
    <property type="match status" value="1"/>
</dbReference>
<evidence type="ECO:0000256" key="2">
    <source>
        <dbReference type="ARBA" id="ARBA00017703"/>
    </source>
</evidence>
<feature type="domain" description="DNA polymerase III delta subunit-like C-terminal" evidence="10">
    <location>
        <begin position="208"/>
        <end position="326"/>
    </location>
</feature>
<dbReference type="Gene3D" id="1.10.8.60">
    <property type="match status" value="1"/>
</dbReference>
<feature type="domain" description="DNA polymerase III delta N-terminal" evidence="9">
    <location>
        <begin position="21"/>
        <end position="135"/>
    </location>
</feature>
<dbReference type="OrthoDB" id="9769782at2"/>
<dbReference type="HOGENOM" id="CLU_044694_2_1_7"/>
<evidence type="ECO:0000313" key="12">
    <source>
        <dbReference type="Proteomes" id="UP000035036"/>
    </source>
</evidence>
<dbReference type="InterPro" id="IPR010372">
    <property type="entry name" value="DNA_pol3_delta_N"/>
</dbReference>
<evidence type="ECO:0000256" key="7">
    <source>
        <dbReference type="ARBA" id="ARBA00034754"/>
    </source>
</evidence>
<reference evidence="11 12" key="1">
    <citation type="journal article" date="2015" name="Genome Announc.">
        <title>Genomes of Geoalkalibacter ferrihydriticus Z-0531T and Geoalkalibacter subterraneus Red1T, Two Haloalkaliphilic Metal-Reducing Deltaproteobacteria.</title>
        <authorList>
            <person name="Badalamenti J.P."/>
            <person name="Krajmalnik-Brown R."/>
            <person name="Torres C.I."/>
            <person name="Bond D.R."/>
        </authorList>
    </citation>
    <scope>NUCLEOTIDE SEQUENCE [LARGE SCALE GENOMIC DNA]</scope>
    <source>
        <strain evidence="11 12">Red1</strain>
    </source>
</reference>
<comment type="similarity">
    <text evidence="7">Belongs to the DNA polymerase HolA subunit family.</text>
</comment>
<dbReference type="PANTHER" id="PTHR34388:SF1">
    <property type="entry name" value="DNA POLYMERASE III SUBUNIT DELTA"/>
    <property type="match status" value="1"/>
</dbReference>
<evidence type="ECO:0000259" key="9">
    <source>
        <dbReference type="Pfam" id="PF06144"/>
    </source>
</evidence>
<dbReference type="STRING" id="483547.GSUB_07610"/>